<evidence type="ECO:0000259" key="2">
    <source>
        <dbReference type="Pfam" id="PF01926"/>
    </source>
</evidence>
<organism evidence="3 4">
    <name type="scientific">Sphaerospermopsis torques-reginae ITEP-024</name>
    <dbReference type="NCBI Taxonomy" id="984208"/>
    <lineage>
        <taxon>Bacteria</taxon>
        <taxon>Bacillati</taxon>
        <taxon>Cyanobacteriota</taxon>
        <taxon>Cyanophyceae</taxon>
        <taxon>Nostocales</taxon>
        <taxon>Aphanizomenonaceae</taxon>
        <taxon>Sphaerospermopsis</taxon>
        <taxon>Sphaerospermopsis torques-reginae</taxon>
    </lineage>
</organism>
<evidence type="ECO:0000256" key="1">
    <source>
        <dbReference type="SAM" id="Phobius"/>
    </source>
</evidence>
<evidence type="ECO:0000313" key="3">
    <source>
        <dbReference type="EMBL" id="QYX32219.1"/>
    </source>
</evidence>
<protein>
    <submittedName>
        <fullName evidence="3">50S ribosome-binding GTPase</fullName>
    </submittedName>
</protein>
<evidence type="ECO:0000313" key="4">
    <source>
        <dbReference type="Proteomes" id="UP000826540"/>
    </source>
</evidence>
<feature type="domain" description="G" evidence="2">
    <location>
        <begin position="56"/>
        <end position="188"/>
    </location>
</feature>
<gene>
    <name evidence="3" type="ORF">K2F26_02050</name>
</gene>
<proteinExistence type="predicted"/>
<dbReference type="Pfam" id="PF01926">
    <property type="entry name" value="MMR_HSR1"/>
    <property type="match status" value="1"/>
</dbReference>
<dbReference type="PANTHER" id="PTHR42714:SF2">
    <property type="entry name" value="TRNA MODIFICATION GTPASE GTPBP3, MITOCHONDRIAL"/>
    <property type="match status" value="1"/>
</dbReference>
<name>A0ABX8X0M5_9CYAN</name>
<keyword evidence="1" id="KW-0472">Membrane</keyword>
<keyword evidence="1" id="KW-0812">Transmembrane</keyword>
<dbReference type="RefSeq" id="WP_220610154.1">
    <property type="nucleotide sequence ID" value="NZ_CP080598.1"/>
</dbReference>
<dbReference type="InterPro" id="IPR006073">
    <property type="entry name" value="GTP-bd"/>
</dbReference>
<keyword evidence="4" id="KW-1185">Reference proteome</keyword>
<dbReference type="CDD" id="cd00882">
    <property type="entry name" value="Ras_like_GTPase"/>
    <property type="match status" value="1"/>
</dbReference>
<dbReference type="Gene3D" id="3.40.50.300">
    <property type="entry name" value="P-loop containing nucleotide triphosphate hydrolases"/>
    <property type="match status" value="1"/>
</dbReference>
<reference evidence="3 4" key="1">
    <citation type="journal article" date="2022" name="J. Am. Chem. Soc.">
        <title>Biosynthesis of Guanitoxin Enables Global Environmental Detection in Freshwater Cyanobacteria.</title>
        <authorList>
            <person name="Lima S.T."/>
            <person name="Fallon T.R."/>
            <person name="Cordoza J.L."/>
            <person name="Chekan J.R."/>
            <person name="Delbaje E."/>
            <person name="Hopiavuori A.R."/>
            <person name="Alvarenga D.O."/>
            <person name="Wood S.M."/>
            <person name="Luhavaya H."/>
            <person name="Baumgartner J.T."/>
            <person name="Dorr F.A."/>
            <person name="Etchegaray A."/>
            <person name="Pinto E."/>
            <person name="McKinnie S.M.K."/>
            <person name="Fiore M.F."/>
            <person name="Moore B.S."/>
        </authorList>
    </citation>
    <scope>NUCLEOTIDE SEQUENCE [LARGE SCALE GENOMIC DNA]</scope>
    <source>
        <strain evidence="3 4">ITEP-024</strain>
    </source>
</reference>
<accession>A0ABX8X0M5</accession>
<keyword evidence="1" id="KW-1133">Transmembrane helix</keyword>
<feature type="transmembrane region" description="Helical" evidence="1">
    <location>
        <begin position="348"/>
        <end position="370"/>
    </location>
</feature>
<dbReference type="SUPFAM" id="SSF52540">
    <property type="entry name" value="P-loop containing nucleoside triphosphate hydrolases"/>
    <property type="match status" value="1"/>
</dbReference>
<dbReference type="PANTHER" id="PTHR42714">
    <property type="entry name" value="TRNA MODIFICATION GTPASE GTPBP3"/>
    <property type="match status" value="1"/>
</dbReference>
<dbReference type="InterPro" id="IPR027417">
    <property type="entry name" value="P-loop_NTPase"/>
</dbReference>
<feature type="transmembrane region" description="Helical" evidence="1">
    <location>
        <begin position="376"/>
        <end position="401"/>
    </location>
</feature>
<dbReference type="EMBL" id="CP080598">
    <property type="protein sequence ID" value="QYX32219.1"/>
    <property type="molecule type" value="Genomic_DNA"/>
</dbReference>
<feature type="transmembrane region" description="Helical" evidence="1">
    <location>
        <begin position="316"/>
        <end position="336"/>
    </location>
</feature>
<sequence>MTDSQEINKALDRNEFLVTELLKYIGKLPNILGMKSDIQEKLENLRSAIQGMRPPRVMVIGRCKSGKSSLINAICGLKVAEVSDIKPETGMAEWKKYYHNGSDLIRILDTRGLQELEAPRQFDSAKNPYESIIEAVKKECPDIILFLCKATEVYSASQEDLNKCELIIREINKIHHQNNLPIIGVLTKCDELAPPKEPLPTDNERKKRNLQEQVTNFSVFLNQRSGLSPYVKEVVPTVAYAEYEDGKNGLILPDQDYRWNITELVETMIKHTPKERHASLSRMAHLKGFQLKNARTVVTACTAVSGFVSANPIPGAAIPIVAVIQTFMVMYVGWLSGREFSQQTVQDFLVTGGVGAGANLGMIGLADIALKVIPGWGSLLAASAGAIATQGLGDTAIAYFLNNGKTP</sequence>
<dbReference type="Proteomes" id="UP000826540">
    <property type="component" value="Chromosome"/>
</dbReference>